<dbReference type="Proteomes" id="UP000307756">
    <property type="component" value="Unassembled WGS sequence"/>
</dbReference>
<dbReference type="GO" id="GO:0003676">
    <property type="term" value="F:nucleic acid binding"/>
    <property type="evidence" value="ECO:0007669"/>
    <property type="project" value="InterPro"/>
</dbReference>
<dbReference type="OrthoDB" id="1778922at2"/>
<proteinExistence type="predicted"/>
<dbReference type="InterPro" id="IPR011856">
    <property type="entry name" value="tRNA_endonuc-like_dom_sf"/>
</dbReference>
<name>A0A4U1DAQ9_9BACI</name>
<evidence type="ECO:0000313" key="2">
    <source>
        <dbReference type="Proteomes" id="UP000307756"/>
    </source>
</evidence>
<protein>
    <submittedName>
        <fullName evidence="1">Uncharacterized protein</fullName>
    </submittedName>
</protein>
<gene>
    <name evidence="1" type="ORF">FA727_06930</name>
</gene>
<dbReference type="EMBL" id="SWBM01000001">
    <property type="protein sequence ID" value="TKC19268.1"/>
    <property type="molecule type" value="Genomic_DNA"/>
</dbReference>
<accession>A0A4U1DAQ9</accession>
<reference evidence="1 2" key="1">
    <citation type="journal article" date="2011" name="J. Microbiol.">
        <title>Bacillus kyonggiensis sp. nov., isolated from soil of a lettuce field.</title>
        <authorList>
            <person name="Dong K."/>
            <person name="Lee S."/>
        </authorList>
    </citation>
    <scope>NUCLEOTIDE SEQUENCE [LARGE SCALE GENOMIC DNA]</scope>
    <source>
        <strain evidence="1 2">NB22</strain>
    </source>
</reference>
<dbReference type="RefSeq" id="WP_136830178.1">
    <property type="nucleotide sequence ID" value="NZ_SWBM01000001.1"/>
</dbReference>
<organism evidence="1 2">
    <name type="scientific">Robertmurraya kyonggiensis</name>
    <dbReference type="NCBI Taxonomy" id="1037680"/>
    <lineage>
        <taxon>Bacteria</taxon>
        <taxon>Bacillati</taxon>
        <taxon>Bacillota</taxon>
        <taxon>Bacilli</taxon>
        <taxon>Bacillales</taxon>
        <taxon>Bacillaceae</taxon>
        <taxon>Robertmurraya</taxon>
    </lineage>
</organism>
<dbReference type="Gene3D" id="3.40.1350.10">
    <property type="match status" value="1"/>
</dbReference>
<comment type="caution">
    <text evidence="1">The sequence shown here is derived from an EMBL/GenBank/DDBJ whole genome shotgun (WGS) entry which is preliminary data.</text>
</comment>
<sequence>MYKPIILGKNVQRRSNLWNCNSHKIGRDVYFYSELEYENWILVETDPDVLEFCEKPRKVRGLVENRVYESTFDMWIKWRDGHEEFREVVYDKTLKTSQIKQRKIKIQKNGLRKIISATVFLQNTTLESNQS</sequence>
<keyword evidence="2" id="KW-1185">Reference proteome</keyword>
<dbReference type="AlphaFoldDB" id="A0A4U1DAQ9"/>
<evidence type="ECO:0000313" key="1">
    <source>
        <dbReference type="EMBL" id="TKC19268.1"/>
    </source>
</evidence>